<comment type="similarity">
    <text evidence="1">Belongs to the ATP-dependent AMP-binding enzyme family.</text>
</comment>
<keyword evidence="4" id="KW-0443">Lipid metabolism</keyword>
<dbReference type="PROSITE" id="PS00455">
    <property type="entry name" value="AMP_BINDING"/>
    <property type="match status" value="1"/>
</dbReference>
<evidence type="ECO:0000256" key="3">
    <source>
        <dbReference type="ARBA" id="ARBA00022741"/>
    </source>
</evidence>
<comment type="catalytic activity">
    <reaction evidence="6">
        <text>a long-chain fatty acid + ATP + CoA = a long-chain fatty acyl-CoA + AMP + diphosphate</text>
        <dbReference type="Rhea" id="RHEA:15421"/>
        <dbReference type="ChEBI" id="CHEBI:30616"/>
        <dbReference type="ChEBI" id="CHEBI:33019"/>
        <dbReference type="ChEBI" id="CHEBI:57287"/>
        <dbReference type="ChEBI" id="CHEBI:57560"/>
        <dbReference type="ChEBI" id="CHEBI:83139"/>
        <dbReference type="ChEBI" id="CHEBI:456215"/>
        <dbReference type="EC" id="6.2.1.3"/>
    </reaction>
    <physiologicalReaction direction="left-to-right" evidence="6">
        <dbReference type="Rhea" id="RHEA:15422"/>
    </physiologicalReaction>
</comment>
<dbReference type="GO" id="GO:0005524">
    <property type="term" value="F:ATP binding"/>
    <property type="evidence" value="ECO:0007669"/>
    <property type="project" value="UniProtKB-KW"/>
</dbReference>
<feature type="transmembrane region" description="Helical" evidence="8">
    <location>
        <begin position="12"/>
        <end position="31"/>
    </location>
</feature>
<name>A0A8B6EWM2_MYTGA</name>
<dbReference type="GO" id="GO:0035336">
    <property type="term" value="P:long-chain fatty-acyl-CoA metabolic process"/>
    <property type="evidence" value="ECO:0007669"/>
    <property type="project" value="TreeGrafter"/>
</dbReference>
<dbReference type="GO" id="GO:0005783">
    <property type="term" value="C:endoplasmic reticulum"/>
    <property type="evidence" value="ECO:0007669"/>
    <property type="project" value="TreeGrafter"/>
</dbReference>
<dbReference type="Proteomes" id="UP000596742">
    <property type="component" value="Unassembled WGS sequence"/>
</dbReference>
<evidence type="ECO:0000313" key="11">
    <source>
        <dbReference type="Proteomes" id="UP000596742"/>
    </source>
</evidence>
<dbReference type="PANTHER" id="PTHR43272:SF83">
    <property type="entry name" value="ACYL-COA SYNTHETASE LONG-CHAIN, ISOFORM J"/>
    <property type="match status" value="1"/>
</dbReference>
<dbReference type="PANTHER" id="PTHR43272">
    <property type="entry name" value="LONG-CHAIN-FATTY-ACID--COA LIGASE"/>
    <property type="match status" value="1"/>
</dbReference>
<keyword evidence="8" id="KW-0472">Membrane</keyword>
<reference evidence="10" key="1">
    <citation type="submission" date="2018-11" db="EMBL/GenBank/DDBJ databases">
        <authorList>
            <person name="Alioto T."/>
            <person name="Alioto T."/>
        </authorList>
    </citation>
    <scope>NUCLEOTIDE SEQUENCE</scope>
</reference>
<dbReference type="Gene3D" id="3.30.300.30">
    <property type="match status" value="1"/>
</dbReference>
<dbReference type="AlphaFoldDB" id="A0A8B6EWM2"/>
<comment type="caution">
    <text evidence="10">The sequence shown here is derived from an EMBL/GenBank/DDBJ whole genome shotgun (WGS) entry which is preliminary data.</text>
</comment>
<dbReference type="InterPro" id="IPR042099">
    <property type="entry name" value="ANL_N_sf"/>
</dbReference>
<evidence type="ECO:0000256" key="6">
    <source>
        <dbReference type="ARBA" id="ARBA00024484"/>
    </source>
</evidence>
<dbReference type="OrthoDB" id="1700726at2759"/>
<keyword evidence="8" id="KW-0812">Transmembrane</keyword>
<keyword evidence="11" id="KW-1185">Reference proteome</keyword>
<dbReference type="EMBL" id="UYJE01005862">
    <property type="protein sequence ID" value="VDI41095.1"/>
    <property type="molecule type" value="Genomic_DNA"/>
</dbReference>
<dbReference type="GO" id="GO:0030182">
    <property type="term" value="P:neuron differentiation"/>
    <property type="evidence" value="ECO:0007669"/>
    <property type="project" value="TreeGrafter"/>
</dbReference>
<evidence type="ECO:0000256" key="2">
    <source>
        <dbReference type="ARBA" id="ARBA00022598"/>
    </source>
</evidence>
<dbReference type="GO" id="GO:0005811">
    <property type="term" value="C:lipid droplet"/>
    <property type="evidence" value="ECO:0007669"/>
    <property type="project" value="TreeGrafter"/>
</dbReference>
<evidence type="ECO:0000256" key="5">
    <source>
        <dbReference type="ARBA" id="ARBA00022840"/>
    </source>
</evidence>
<dbReference type="SUPFAM" id="SSF56801">
    <property type="entry name" value="Acetyl-CoA synthetase-like"/>
    <property type="match status" value="1"/>
</dbReference>
<dbReference type="InterPro" id="IPR020845">
    <property type="entry name" value="AMP-binding_CS"/>
</dbReference>
<keyword evidence="5" id="KW-0067">ATP-binding</keyword>
<evidence type="ECO:0000313" key="10">
    <source>
        <dbReference type="EMBL" id="VDI41095.1"/>
    </source>
</evidence>
<evidence type="ECO:0000256" key="1">
    <source>
        <dbReference type="ARBA" id="ARBA00006432"/>
    </source>
</evidence>
<proteinExistence type="inferred from homology"/>
<keyword evidence="2 10" id="KW-0436">Ligase</keyword>
<sequence length="668" mass="74897">MGDIWVTAGITVLKFITFVYDVISFVPYYIIFRPDLRVKQCHRLKAKSVGGKSGPYRAVESLGGLSTQLHKCDTLDDLFSNAVQSYSTRKCLGYREVLREEDEKQPNGRVFKKVMLGEYNWLTYEDVYTRATNFGSGLLALGKTPRQNILIFAETSPYWMIAAQACFKYNFPVVTLYATLGPDAIVHGVNEAEVSYIITSAQLLPRFKGIMDRMPKVTHIIYIPTQRPYQKDQDLPKHVKLLSMDEVENVGAIPDNLKTPLTKPKRKDIAVIMYTSGSTGVPKGVLISHGNLSSGMSGQCEKILGLGTDDVYIAYLPLAHVLELSAEISCLSKGQIMDRLYKGVWEKVTEDGEFSKALFKYACDYKTRRLVDGYSTPLLDKILFQKIRNLLGGRIRMMLCGGAPLSEKSQIFMNVCFCCPVLQGYGLTETCGAGTITEVADFSTGRVGAPLICTELRLRDWEEGNYRSTDTPCPRGEILLGGGNIVQGYFKMEEKTKEDFIEIEGVRYFCTGDIGQVEEDGCVAIIDRKKDLIKLQSGEYIALGQVETTLKMCTIVEQICVYGSSNHDFTIAFVVPSAKALKELAESMSLEGEIADLCKNKLIEKEIIKRITEYGIKAKLDKFSIPRKILLCPEVWMPDSGLVTDSMKFKRKSIEAEFKEQINRMYDC</sequence>
<dbReference type="EC" id="6.2.1.3" evidence="7"/>
<gene>
    <name evidence="10" type="ORF">MGAL_10B058556</name>
</gene>
<evidence type="ECO:0000256" key="4">
    <source>
        <dbReference type="ARBA" id="ARBA00022832"/>
    </source>
</evidence>
<feature type="domain" description="AMP-dependent synthetase/ligase" evidence="9">
    <location>
        <begin position="102"/>
        <end position="490"/>
    </location>
</feature>
<dbReference type="Gene3D" id="3.40.50.12780">
    <property type="entry name" value="N-terminal domain of ligase-like"/>
    <property type="match status" value="1"/>
</dbReference>
<evidence type="ECO:0000256" key="8">
    <source>
        <dbReference type="SAM" id="Phobius"/>
    </source>
</evidence>
<organism evidence="10 11">
    <name type="scientific">Mytilus galloprovincialis</name>
    <name type="common">Mediterranean mussel</name>
    <dbReference type="NCBI Taxonomy" id="29158"/>
    <lineage>
        <taxon>Eukaryota</taxon>
        <taxon>Metazoa</taxon>
        <taxon>Spiralia</taxon>
        <taxon>Lophotrochozoa</taxon>
        <taxon>Mollusca</taxon>
        <taxon>Bivalvia</taxon>
        <taxon>Autobranchia</taxon>
        <taxon>Pteriomorphia</taxon>
        <taxon>Mytilida</taxon>
        <taxon>Mytiloidea</taxon>
        <taxon>Mytilidae</taxon>
        <taxon>Mytilinae</taxon>
        <taxon>Mytilus</taxon>
    </lineage>
</organism>
<evidence type="ECO:0000256" key="7">
    <source>
        <dbReference type="ARBA" id="ARBA00026121"/>
    </source>
</evidence>
<dbReference type="InterPro" id="IPR045851">
    <property type="entry name" value="AMP-bd_C_sf"/>
</dbReference>
<dbReference type="GO" id="GO:0004467">
    <property type="term" value="F:long-chain fatty acid-CoA ligase activity"/>
    <property type="evidence" value="ECO:0007669"/>
    <property type="project" value="UniProtKB-EC"/>
</dbReference>
<evidence type="ECO:0000259" key="9">
    <source>
        <dbReference type="Pfam" id="PF00501"/>
    </source>
</evidence>
<dbReference type="InterPro" id="IPR000873">
    <property type="entry name" value="AMP-dep_synth/lig_dom"/>
</dbReference>
<protein>
    <recommendedName>
        <fullName evidence="7">long-chain-fatty-acid--CoA ligase</fullName>
        <ecNumber evidence="7">6.2.1.3</ecNumber>
    </recommendedName>
</protein>
<keyword evidence="3" id="KW-0547">Nucleotide-binding</keyword>
<keyword evidence="8" id="KW-1133">Transmembrane helix</keyword>
<dbReference type="GO" id="GO:0005886">
    <property type="term" value="C:plasma membrane"/>
    <property type="evidence" value="ECO:0007669"/>
    <property type="project" value="TreeGrafter"/>
</dbReference>
<keyword evidence="4" id="KW-0276">Fatty acid metabolism</keyword>
<dbReference type="Pfam" id="PF00501">
    <property type="entry name" value="AMP-binding"/>
    <property type="match status" value="1"/>
</dbReference>
<accession>A0A8B6EWM2</accession>